<evidence type="ECO:0000313" key="3">
    <source>
        <dbReference type="Proteomes" id="UP000249829"/>
    </source>
</evidence>
<evidence type="ECO:0000256" key="1">
    <source>
        <dbReference type="SAM" id="MobiDB-lite"/>
    </source>
</evidence>
<reference evidence="2 3" key="1">
    <citation type="submission" date="2018-02" db="EMBL/GenBank/DDBJ databases">
        <title>The genomes of Aspergillus section Nigri reveals drivers in fungal speciation.</title>
        <authorList>
            <consortium name="DOE Joint Genome Institute"/>
            <person name="Vesth T.C."/>
            <person name="Nybo J."/>
            <person name="Theobald S."/>
            <person name="Brandl J."/>
            <person name="Frisvad J.C."/>
            <person name="Nielsen K.F."/>
            <person name="Lyhne E.K."/>
            <person name="Kogle M.E."/>
            <person name="Kuo A."/>
            <person name="Riley R."/>
            <person name="Clum A."/>
            <person name="Nolan M."/>
            <person name="Lipzen A."/>
            <person name="Salamov A."/>
            <person name="Henrissat B."/>
            <person name="Wiebenga A."/>
            <person name="De vries R.P."/>
            <person name="Grigoriev I.V."/>
            <person name="Mortensen U.H."/>
            <person name="Andersen M.R."/>
            <person name="Baker S.E."/>
        </authorList>
    </citation>
    <scope>NUCLEOTIDE SEQUENCE [LARGE SCALE GENOMIC DNA]</scope>
    <source>
        <strain evidence="2 3">CBS 115571</strain>
    </source>
</reference>
<name>A0A2V5IFJ1_ASPV1</name>
<feature type="compositionally biased region" description="Basic residues" evidence="1">
    <location>
        <begin position="63"/>
        <end position="75"/>
    </location>
</feature>
<organism evidence="2 3">
    <name type="scientific">Aspergillus violaceofuscus (strain CBS 115571)</name>
    <dbReference type="NCBI Taxonomy" id="1450538"/>
    <lineage>
        <taxon>Eukaryota</taxon>
        <taxon>Fungi</taxon>
        <taxon>Dikarya</taxon>
        <taxon>Ascomycota</taxon>
        <taxon>Pezizomycotina</taxon>
        <taxon>Eurotiomycetes</taxon>
        <taxon>Eurotiomycetidae</taxon>
        <taxon>Eurotiales</taxon>
        <taxon>Aspergillaceae</taxon>
        <taxon>Aspergillus</taxon>
    </lineage>
</organism>
<keyword evidence="3" id="KW-1185">Reference proteome</keyword>
<dbReference type="Proteomes" id="UP000249829">
    <property type="component" value="Unassembled WGS sequence"/>
</dbReference>
<evidence type="ECO:0000313" key="2">
    <source>
        <dbReference type="EMBL" id="PYI22747.1"/>
    </source>
</evidence>
<gene>
    <name evidence="2" type="ORF">BO99DRAFT_259032</name>
</gene>
<dbReference type="EMBL" id="KZ825109">
    <property type="protein sequence ID" value="PYI22747.1"/>
    <property type="molecule type" value="Genomic_DNA"/>
</dbReference>
<proteinExistence type="predicted"/>
<accession>A0A2V5IFJ1</accession>
<sequence>MTIRAQSEAGLALHPQALLSDTSHCSPSTALRLNGADVVLPSFMSRTGVLRRVDRYEVDKLKSRTVHRRPDHRMKHDLPAPPYTSLHSATPAREETRESQSSNH</sequence>
<feature type="region of interest" description="Disordered" evidence="1">
    <location>
        <begin position="61"/>
        <end position="104"/>
    </location>
</feature>
<dbReference type="AlphaFoldDB" id="A0A2V5IFJ1"/>
<protein>
    <submittedName>
        <fullName evidence="2">Uncharacterized protein</fullName>
    </submittedName>
</protein>